<name>A0A8X6VZ23_TRICX</name>
<evidence type="ECO:0000313" key="1">
    <source>
        <dbReference type="EMBL" id="GFY25145.1"/>
    </source>
</evidence>
<protein>
    <submittedName>
        <fullName evidence="1">Uncharacterized protein</fullName>
    </submittedName>
</protein>
<dbReference type="Proteomes" id="UP000887159">
    <property type="component" value="Unassembled WGS sequence"/>
</dbReference>
<gene>
    <name evidence="1" type="ORF">TNCV_2482661</name>
</gene>
<proteinExistence type="predicted"/>
<organism evidence="1 2">
    <name type="scientific">Trichonephila clavipes</name>
    <name type="common">Golden silk orbweaver</name>
    <name type="synonym">Nephila clavipes</name>
    <dbReference type="NCBI Taxonomy" id="2585209"/>
    <lineage>
        <taxon>Eukaryota</taxon>
        <taxon>Metazoa</taxon>
        <taxon>Ecdysozoa</taxon>
        <taxon>Arthropoda</taxon>
        <taxon>Chelicerata</taxon>
        <taxon>Arachnida</taxon>
        <taxon>Araneae</taxon>
        <taxon>Araneomorphae</taxon>
        <taxon>Entelegynae</taxon>
        <taxon>Araneoidea</taxon>
        <taxon>Nephilidae</taxon>
        <taxon>Trichonephila</taxon>
    </lineage>
</organism>
<reference evidence="1" key="1">
    <citation type="submission" date="2020-08" db="EMBL/GenBank/DDBJ databases">
        <title>Multicomponent nature underlies the extraordinary mechanical properties of spider dragline silk.</title>
        <authorList>
            <person name="Kono N."/>
            <person name="Nakamura H."/>
            <person name="Mori M."/>
            <person name="Yoshida Y."/>
            <person name="Ohtoshi R."/>
            <person name="Malay A.D."/>
            <person name="Moran D.A.P."/>
            <person name="Tomita M."/>
            <person name="Numata K."/>
            <person name="Arakawa K."/>
        </authorList>
    </citation>
    <scope>NUCLEOTIDE SEQUENCE</scope>
</reference>
<evidence type="ECO:0000313" key="2">
    <source>
        <dbReference type="Proteomes" id="UP000887159"/>
    </source>
</evidence>
<dbReference type="EMBL" id="BMAU01021371">
    <property type="protein sequence ID" value="GFY25145.1"/>
    <property type="molecule type" value="Genomic_DNA"/>
</dbReference>
<keyword evidence="2" id="KW-1185">Reference proteome</keyword>
<comment type="caution">
    <text evidence="1">The sequence shown here is derived from an EMBL/GenBank/DDBJ whole genome shotgun (WGS) entry which is preliminary data.</text>
</comment>
<sequence length="86" mass="10006">MDKDKVRFFARPPFEHPKVSLFSLQTTVVIPVRSQIKHLVGANMRLQGPLHITRSGVSVSNSTKIERRRTQTDDFWCLKMPLRLPY</sequence>
<accession>A0A8X6VZ23</accession>
<dbReference type="AlphaFoldDB" id="A0A8X6VZ23"/>